<feature type="region of interest" description="Disordered" evidence="1">
    <location>
        <begin position="326"/>
        <end position="482"/>
    </location>
</feature>
<gene>
    <name evidence="2" type="ORF">CBR_g53491</name>
</gene>
<organism evidence="2 3">
    <name type="scientific">Chara braunii</name>
    <name type="common">Braun's stonewort</name>
    <dbReference type="NCBI Taxonomy" id="69332"/>
    <lineage>
        <taxon>Eukaryota</taxon>
        <taxon>Viridiplantae</taxon>
        <taxon>Streptophyta</taxon>
        <taxon>Charophyceae</taxon>
        <taxon>Charales</taxon>
        <taxon>Characeae</taxon>
        <taxon>Chara</taxon>
    </lineage>
</organism>
<feature type="compositionally biased region" description="Basic and acidic residues" evidence="1">
    <location>
        <begin position="439"/>
        <end position="452"/>
    </location>
</feature>
<feature type="compositionally biased region" description="Low complexity" evidence="1">
    <location>
        <begin position="469"/>
        <end position="480"/>
    </location>
</feature>
<sequence>MSFAIERAFGDLLLMPRGEISAIRQVHHPWISPDFLRLAQFFCTSGVYGTAEFRFTNDAQVVVLAEATAFQRRAAPGISHVSTVVVFSDDIAAFDPTLQAAINSTLYKWGRDLATDWDRRLTRHGDECYPVDDIEVNTLRTTLREPLVVLPELAPFQLQFVELSFCLLRVDLNWTWEGDRRPASETVELIVIQAWKTNVAGDLMGFVFGAVNRGYQSQIVRELMIVIARLANELPLDIVSQSDEEPVPHVLSKTLAPSLQWSACIEERWEDDHFPSRNEYLDVHSLTNPRFFRQPTTFEWAALRAEEEAKEELEEELTKEAGEVAARLAEDEEEEREAEEEAGEAEDEEEEEAEWETSEEEEEAYSEHSEGEQSEEEEDEDDDEGVESREDDREPAHGDELEWVPKPDRREENPKAAAQHKKEVAEGKRPVVDPTPNDPSKDPEPPKPEHGDLAATTSSAVMTRRGPRSRSSSPSASARPQFVNVSMRGFALRPRSIYQRPLSHLSFN</sequence>
<dbReference type="Gramene" id="GBG91678">
    <property type="protein sequence ID" value="GBG91678"/>
    <property type="gene ID" value="CBR_g53491"/>
</dbReference>
<dbReference type="EMBL" id="BFEA01000933">
    <property type="protein sequence ID" value="GBG91678.1"/>
    <property type="molecule type" value="Genomic_DNA"/>
</dbReference>
<evidence type="ECO:0000256" key="1">
    <source>
        <dbReference type="SAM" id="MobiDB-lite"/>
    </source>
</evidence>
<evidence type="ECO:0000313" key="3">
    <source>
        <dbReference type="Proteomes" id="UP000265515"/>
    </source>
</evidence>
<dbReference type="AlphaFoldDB" id="A0A388MAT6"/>
<comment type="caution">
    <text evidence="2">The sequence shown here is derived from an EMBL/GenBank/DDBJ whole genome shotgun (WGS) entry which is preliminary data.</text>
</comment>
<evidence type="ECO:0000313" key="2">
    <source>
        <dbReference type="EMBL" id="GBG91678.1"/>
    </source>
</evidence>
<feature type="compositionally biased region" description="Acidic residues" evidence="1">
    <location>
        <begin position="330"/>
        <end position="364"/>
    </location>
</feature>
<accession>A0A388MAT6</accession>
<proteinExistence type="predicted"/>
<dbReference type="Proteomes" id="UP000265515">
    <property type="component" value="Unassembled WGS sequence"/>
</dbReference>
<feature type="compositionally biased region" description="Acidic residues" evidence="1">
    <location>
        <begin position="372"/>
        <end position="385"/>
    </location>
</feature>
<protein>
    <submittedName>
        <fullName evidence="2">Uncharacterized protein</fullName>
    </submittedName>
</protein>
<reference evidence="2 3" key="1">
    <citation type="journal article" date="2018" name="Cell">
        <title>The Chara Genome: Secondary Complexity and Implications for Plant Terrestrialization.</title>
        <authorList>
            <person name="Nishiyama T."/>
            <person name="Sakayama H."/>
            <person name="Vries J.D."/>
            <person name="Buschmann H."/>
            <person name="Saint-Marcoux D."/>
            <person name="Ullrich K.K."/>
            <person name="Haas F.B."/>
            <person name="Vanderstraeten L."/>
            <person name="Becker D."/>
            <person name="Lang D."/>
            <person name="Vosolsobe S."/>
            <person name="Rombauts S."/>
            <person name="Wilhelmsson P.K.I."/>
            <person name="Janitza P."/>
            <person name="Kern R."/>
            <person name="Heyl A."/>
            <person name="Rumpler F."/>
            <person name="Villalobos L.I.A.C."/>
            <person name="Clay J.M."/>
            <person name="Skokan R."/>
            <person name="Toyoda A."/>
            <person name="Suzuki Y."/>
            <person name="Kagoshima H."/>
            <person name="Schijlen E."/>
            <person name="Tajeshwar N."/>
            <person name="Catarino B."/>
            <person name="Hetherington A.J."/>
            <person name="Saltykova A."/>
            <person name="Bonnot C."/>
            <person name="Breuninger H."/>
            <person name="Symeonidi A."/>
            <person name="Radhakrishnan G.V."/>
            <person name="Van Nieuwerburgh F."/>
            <person name="Deforce D."/>
            <person name="Chang C."/>
            <person name="Karol K.G."/>
            <person name="Hedrich R."/>
            <person name="Ulvskov P."/>
            <person name="Glockner G."/>
            <person name="Delwiche C.F."/>
            <person name="Petrasek J."/>
            <person name="Van de Peer Y."/>
            <person name="Friml J."/>
            <person name="Beilby M."/>
            <person name="Dolan L."/>
            <person name="Kohara Y."/>
            <person name="Sugano S."/>
            <person name="Fujiyama A."/>
            <person name="Delaux P.-M."/>
            <person name="Quint M."/>
            <person name="TheiBen G."/>
            <person name="Hagemann M."/>
            <person name="Harholt J."/>
            <person name="Dunand C."/>
            <person name="Zachgo S."/>
            <person name="Langdale J."/>
            <person name="Maumus F."/>
            <person name="Straeten D.V.D."/>
            <person name="Gould S.B."/>
            <person name="Rensing S.A."/>
        </authorList>
    </citation>
    <scope>NUCLEOTIDE SEQUENCE [LARGE SCALE GENOMIC DNA]</scope>
    <source>
        <strain evidence="2 3">S276</strain>
    </source>
</reference>
<feature type="compositionally biased region" description="Basic and acidic residues" evidence="1">
    <location>
        <begin position="386"/>
        <end position="431"/>
    </location>
</feature>
<keyword evidence="3" id="KW-1185">Reference proteome</keyword>
<name>A0A388MAT6_CHABU</name>